<dbReference type="Proteomes" id="UP000000305">
    <property type="component" value="Unassembled WGS sequence"/>
</dbReference>
<gene>
    <name evidence="1" type="ORF">DAPPUDRAFT_242387</name>
</gene>
<reference evidence="1 2" key="1">
    <citation type="journal article" date="2011" name="Science">
        <title>The ecoresponsive genome of Daphnia pulex.</title>
        <authorList>
            <person name="Colbourne J.K."/>
            <person name="Pfrender M.E."/>
            <person name="Gilbert D."/>
            <person name="Thomas W.K."/>
            <person name="Tucker A."/>
            <person name="Oakley T.H."/>
            <person name="Tokishita S."/>
            <person name="Aerts A."/>
            <person name="Arnold G.J."/>
            <person name="Basu M.K."/>
            <person name="Bauer D.J."/>
            <person name="Caceres C.E."/>
            <person name="Carmel L."/>
            <person name="Casola C."/>
            <person name="Choi J.H."/>
            <person name="Detter J.C."/>
            <person name="Dong Q."/>
            <person name="Dusheyko S."/>
            <person name="Eads B.D."/>
            <person name="Frohlich T."/>
            <person name="Geiler-Samerotte K.A."/>
            <person name="Gerlach D."/>
            <person name="Hatcher P."/>
            <person name="Jogdeo S."/>
            <person name="Krijgsveld J."/>
            <person name="Kriventseva E.V."/>
            <person name="Kultz D."/>
            <person name="Laforsch C."/>
            <person name="Lindquist E."/>
            <person name="Lopez J."/>
            <person name="Manak J.R."/>
            <person name="Muller J."/>
            <person name="Pangilinan J."/>
            <person name="Patwardhan R.P."/>
            <person name="Pitluck S."/>
            <person name="Pritham E.J."/>
            <person name="Rechtsteiner A."/>
            <person name="Rho M."/>
            <person name="Rogozin I.B."/>
            <person name="Sakarya O."/>
            <person name="Salamov A."/>
            <person name="Schaack S."/>
            <person name="Shapiro H."/>
            <person name="Shiga Y."/>
            <person name="Skalitzky C."/>
            <person name="Smith Z."/>
            <person name="Souvorov A."/>
            <person name="Sung W."/>
            <person name="Tang Z."/>
            <person name="Tsuchiya D."/>
            <person name="Tu H."/>
            <person name="Vos H."/>
            <person name="Wang M."/>
            <person name="Wolf Y.I."/>
            <person name="Yamagata H."/>
            <person name="Yamada T."/>
            <person name="Ye Y."/>
            <person name="Shaw J.R."/>
            <person name="Andrews J."/>
            <person name="Crease T.J."/>
            <person name="Tang H."/>
            <person name="Lucas S.M."/>
            <person name="Robertson H.M."/>
            <person name="Bork P."/>
            <person name="Koonin E.V."/>
            <person name="Zdobnov E.M."/>
            <person name="Grigoriev I.V."/>
            <person name="Lynch M."/>
            <person name="Boore J.L."/>
        </authorList>
    </citation>
    <scope>NUCLEOTIDE SEQUENCE [LARGE SCALE GENOMIC DNA]</scope>
</reference>
<name>E9GGJ3_DAPPU</name>
<organism evidence="1 2">
    <name type="scientific">Daphnia pulex</name>
    <name type="common">Water flea</name>
    <dbReference type="NCBI Taxonomy" id="6669"/>
    <lineage>
        <taxon>Eukaryota</taxon>
        <taxon>Metazoa</taxon>
        <taxon>Ecdysozoa</taxon>
        <taxon>Arthropoda</taxon>
        <taxon>Crustacea</taxon>
        <taxon>Branchiopoda</taxon>
        <taxon>Diplostraca</taxon>
        <taxon>Cladocera</taxon>
        <taxon>Anomopoda</taxon>
        <taxon>Daphniidae</taxon>
        <taxon>Daphnia</taxon>
    </lineage>
</organism>
<dbReference type="AlphaFoldDB" id="E9GGJ3"/>
<dbReference type="EMBL" id="GL732543">
    <property type="protein sequence ID" value="EFX81481.1"/>
    <property type="molecule type" value="Genomic_DNA"/>
</dbReference>
<evidence type="ECO:0000313" key="2">
    <source>
        <dbReference type="Proteomes" id="UP000000305"/>
    </source>
</evidence>
<accession>E9GGJ3</accession>
<dbReference type="HOGENOM" id="CLU_1637126_0_0_1"/>
<dbReference type="KEGG" id="dpx:DAPPUDRAFT_242387"/>
<proteinExistence type="predicted"/>
<keyword evidence="2" id="KW-1185">Reference proteome</keyword>
<sequence length="162" mass="17733">MAAAVAAASPLAGTRPSSSAVPFSPPTHISPLVMGFLSKHTLATPYIHTLSESKIRNRLTSGLAFTWTRASLMFNTLSSSHGKLSKRPCGNFLLVEAQHHRHYTGDHSFIILSIRSKTTSRREQQQQLQFINGLRRERAETGGLPNNLRVSAGLSSPIGFRK</sequence>
<dbReference type="InParanoid" id="E9GGJ3"/>
<evidence type="ECO:0000313" key="1">
    <source>
        <dbReference type="EMBL" id="EFX81481.1"/>
    </source>
</evidence>
<protein>
    <submittedName>
        <fullName evidence="1">Uncharacterized protein</fullName>
    </submittedName>
</protein>